<keyword evidence="2 10" id="KW-0963">Cytoplasm</keyword>
<keyword evidence="3 10" id="KW-0560">Oxidoreductase</keyword>
<evidence type="ECO:0000256" key="8">
    <source>
        <dbReference type="ARBA" id="ARBA00030894"/>
    </source>
</evidence>
<accession>A0A974WAK4</accession>
<dbReference type="InterPro" id="IPR011798">
    <property type="entry name" value="APS_reductase"/>
</dbReference>
<comment type="subcellular location">
    <subcellularLocation>
        <location evidence="10">Cytoplasm</location>
    </subcellularLocation>
</comment>
<evidence type="ECO:0000256" key="5">
    <source>
        <dbReference type="ARBA" id="ARBA00024327"/>
    </source>
</evidence>
<evidence type="ECO:0000256" key="7">
    <source>
        <dbReference type="ARBA" id="ARBA00029514"/>
    </source>
</evidence>
<evidence type="ECO:0000256" key="3">
    <source>
        <dbReference type="ARBA" id="ARBA00023002"/>
    </source>
</evidence>
<evidence type="ECO:0000313" key="13">
    <source>
        <dbReference type="EMBL" id="QSE94348.1"/>
    </source>
</evidence>
<evidence type="ECO:0000256" key="1">
    <source>
        <dbReference type="ARBA" id="ARBA00009732"/>
    </source>
</evidence>
<comment type="catalytic activity">
    <reaction evidence="10">
        <text>[thioredoxin]-disulfide + sulfite + AMP + 2 H(+) = adenosine 5'-phosphosulfate + [thioredoxin]-dithiol</text>
        <dbReference type="Rhea" id="RHEA:21976"/>
        <dbReference type="Rhea" id="RHEA-COMP:10698"/>
        <dbReference type="Rhea" id="RHEA-COMP:10700"/>
        <dbReference type="ChEBI" id="CHEBI:15378"/>
        <dbReference type="ChEBI" id="CHEBI:17359"/>
        <dbReference type="ChEBI" id="CHEBI:29950"/>
        <dbReference type="ChEBI" id="CHEBI:50058"/>
        <dbReference type="ChEBI" id="CHEBI:58243"/>
        <dbReference type="ChEBI" id="CHEBI:456215"/>
        <dbReference type="EC" id="1.8.4.10"/>
    </reaction>
</comment>
<dbReference type="PIRSF" id="PIRSF000857">
    <property type="entry name" value="PAPS_reductase"/>
    <property type="match status" value="1"/>
</dbReference>
<feature type="region of interest" description="Disordered" evidence="11">
    <location>
        <begin position="231"/>
        <end position="256"/>
    </location>
</feature>
<dbReference type="SUPFAM" id="SSF52402">
    <property type="entry name" value="Adenine nucleotide alpha hydrolases-like"/>
    <property type="match status" value="1"/>
</dbReference>
<comment type="function">
    <text evidence="4 10">Catalyzes the formation of sulfite from adenosine 5'-phosphosulfate (APS) using thioredoxin as an electron donor.</text>
</comment>
<protein>
    <recommendedName>
        <fullName evidence="7 10">Adenosine 5'-phosphosulfate reductase</fullName>
        <shortName evidence="10">APS reductase</shortName>
        <ecNumber evidence="6 10">1.8.4.10</ecNumber>
    </recommendedName>
    <alternativeName>
        <fullName evidence="9 10">5'-adenylylsulfate reductase</fullName>
    </alternativeName>
    <alternativeName>
        <fullName evidence="8 10">Thioredoxin-dependent 5'-adenylylsulfate reductase</fullName>
    </alternativeName>
</protein>
<dbReference type="Proteomes" id="UP000662986">
    <property type="component" value="Chromosome"/>
</dbReference>
<comment type="pathway">
    <text evidence="5 10">Sulfur metabolism; hydrogen sulfide biosynthesis; sulfite from sulfate.</text>
</comment>
<dbReference type="InterPro" id="IPR002500">
    <property type="entry name" value="PAPS_reduct_dom"/>
</dbReference>
<keyword evidence="14" id="KW-1185">Reference proteome</keyword>
<dbReference type="GO" id="GO:0004604">
    <property type="term" value="F:phosphoadenylyl-sulfate reductase (thioredoxin) activity"/>
    <property type="evidence" value="ECO:0007669"/>
    <property type="project" value="UniProtKB-EC"/>
</dbReference>
<gene>
    <name evidence="10" type="primary">cysH</name>
    <name evidence="13" type="ORF">JWS13_39960</name>
</gene>
<feature type="binding site" evidence="10">
    <location>
        <position position="142"/>
    </location>
    <ligand>
        <name>[4Fe-4S] cluster</name>
        <dbReference type="ChEBI" id="CHEBI:49883"/>
    </ligand>
</feature>
<dbReference type="RefSeq" id="WP_206010738.1">
    <property type="nucleotide sequence ID" value="NZ_CP070619.1"/>
</dbReference>
<name>A0A974WAK4_9NOCA</name>
<feature type="active site" description="Nucleophile; cysteine thiosulfonate intermediate" evidence="10">
    <location>
        <position position="251"/>
    </location>
</feature>
<evidence type="ECO:0000256" key="9">
    <source>
        <dbReference type="ARBA" id="ARBA00032041"/>
    </source>
</evidence>
<evidence type="ECO:0000313" key="14">
    <source>
        <dbReference type="Proteomes" id="UP000662986"/>
    </source>
</evidence>
<dbReference type="NCBIfam" id="TIGR00434">
    <property type="entry name" value="cysH"/>
    <property type="match status" value="1"/>
</dbReference>
<dbReference type="PANTHER" id="PTHR46509:SF1">
    <property type="entry name" value="PHOSPHOADENOSINE PHOSPHOSULFATE REDUCTASE"/>
    <property type="match status" value="1"/>
</dbReference>
<dbReference type="NCBIfam" id="TIGR02055">
    <property type="entry name" value="APS_reductase"/>
    <property type="match status" value="1"/>
</dbReference>
<dbReference type="Gene3D" id="3.40.50.620">
    <property type="entry name" value="HUPs"/>
    <property type="match status" value="1"/>
</dbReference>
<evidence type="ECO:0000256" key="11">
    <source>
        <dbReference type="SAM" id="MobiDB-lite"/>
    </source>
</evidence>
<evidence type="ECO:0000256" key="6">
    <source>
        <dbReference type="ARBA" id="ARBA00024386"/>
    </source>
</evidence>
<dbReference type="EMBL" id="CP070619">
    <property type="protein sequence ID" value="QSE94348.1"/>
    <property type="molecule type" value="Genomic_DNA"/>
</dbReference>
<comment type="similarity">
    <text evidence="1 10">Belongs to the PAPS reductase family. CysH subfamily.</text>
</comment>
<dbReference type="InterPro" id="IPR014729">
    <property type="entry name" value="Rossmann-like_a/b/a_fold"/>
</dbReference>
<dbReference type="CDD" id="cd23945">
    <property type="entry name" value="PAPS_reductase"/>
    <property type="match status" value="1"/>
</dbReference>
<comment type="cofactor">
    <cofactor evidence="10">
        <name>[4Fe-4S] cluster</name>
        <dbReference type="ChEBI" id="CHEBI:49883"/>
    </cofactor>
    <text evidence="10">Binds 1 [4Fe-4S] cluster per subunit.</text>
</comment>
<dbReference type="EC" id="1.8.4.10" evidence="6 10"/>
<dbReference type="HAMAP" id="MF_00063">
    <property type="entry name" value="CysH"/>
    <property type="match status" value="1"/>
</dbReference>
<dbReference type="InterPro" id="IPR004511">
    <property type="entry name" value="PAPS/APS_Rdtase"/>
</dbReference>
<dbReference type="Pfam" id="PF01507">
    <property type="entry name" value="PAPS_reduct"/>
    <property type="match status" value="1"/>
</dbReference>
<evidence type="ECO:0000259" key="12">
    <source>
        <dbReference type="Pfam" id="PF01507"/>
    </source>
</evidence>
<feature type="binding site" evidence="10">
    <location>
        <position position="225"/>
    </location>
    <ligand>
        <name>[4Fe-4S] cluster</name>
        <dbReference type="ChEBI" id="CHEBI:49883"/>
    </ligand>
</feature>
<reference evidence="13 14" key="1">
    <citation type="journal article" date="2021" name="Microbiol. Resour. Announc.">
        <title>Complete Genome Sequences of Two Rhodococcus sp. Strains with Large and Linear Chromosomes, Isolated from Apple Rhizosphere.</title>
        <authorList>
            <person name="Benning S."/>
            <person name="Brugnone N."/>
            <person name="Siani R."/>
            <person name="Kublik S."/>
            <person name="Schloter M."/>
            <person name="Rad V."/>
        </authorList>
    </citation>
    <scope>NUCLEOTIDE SEQUENCE [LARGE SCALE GENOMIC DNA]</scope>
    <source>
        <strain evidence="13 14">R79</strain>
    </source>
</reference>
<evidence type="ECO:0000256" key="2">
    <source>
        <dbReference type="ARBA" id="ARBA00022490"/>
    </source>
</evidence>
<keyword evidence="10" id="KW-0479">Metal-binding</keyword>
<feature type="binding site" evidence="10">
    <location>
        <position position="228"/>
    </location>
    <ligand>
        <name>[4Fe-4S] cluster</name>
        <dbReference type="ChEBI" id="CHEBI:49883"/>
    </ligand>
</feature>
<evidence type="ECO:0000256" key="10">
    <source>
        <dbReference type="HAMAP-Rule" id="MF_00063"/>
    </source>
</evidence>
<sequence>MGRARRRRRLALNLATATQEDLRLLAAQGAASLEGASARELLQWTEDTFGAGASEATGYRNSYIVASNMQDGVLVHLAAQIHPGVDVLFLDTGYHFAETIGTRDAVEQVYGVNVINARAEASVAEQDAAEGKDLFAREPNRCCALRKVAPLKKTLAGYKAWVTGIRRVEAPTRANAPLISFDDAFGLVKINPIAAWSDEDMQSYIDEHSILVNPLVDEGYPSIGCAPCTSKPAPGSDPRSGRWAGQAKTECGLHAS</sequence>
<keyword evidence="10" id="KW-0411">Iron-sulfur</keyword>
<evidence type="ECO:0000256" key="4">
    <source>
        <dbReference type="ARBA" id="ARBA00024298"/>
    </source>
</evidence>
<feature type="binding site" evidence="10">
    <location>
        <position position="143"/>
    </location>
    <ligand>
        <name>[4Fe-4S] cluster</name>
        <dbReference type="ChEBI" id="CHEBI:49883"/>
    </ligand>
</feature>
<reference evidence="13 14" key="2">
    <citation type="journal article" date="2022" name="Arch. Microbiol.">
        <title>Rhodococcus pseudokoreensis sp. nov. isolated from the rhizosphere of young M26 apple rootstocks.</title>
        <authorList>
            <person name="Kampfer P."/>
            <person name="Glaeser S.P."/>
            <person name="Blom J."/>
            <person name="Wolf J."/>
            <person name="Benning S."/>
            <person name="Schloter M."/>
            <person name="Neumann-Schaal M."/>
        </authorList>
    </citation>
    <scope>NUCLEOTIDE SEQUENCE [LARGE SCALE GENOMIC DNA]</scope>
    <source>
        <strain evidence="13 14">R79</strain>
    </source>
</reference>
<dbReference type="NCBIfam" id="NF002537">
    <property type="entry name" value="PRK02090.1"/>
    <property type="match status" value="1"/>
</dbReference>
<feature type="domain" description="Phosphoadenosine phosphosulphate reductase" evidence="12">
    <location>
        <begin position="63"/>
        <end position="230"/>
    </location>
</feature>
<proteinExistence type="inferred from homology"/>
<keyword evidence="10" id="KW-0408">Iron</keyword>
<dbReference type="PANTHER" id="PTHR46509">
    <property type="entry name" value="PHOSPHOADENOSINE PHOSPHOSULFATE REDUCTASE"/>
    <property type="match status" value="1"/>
</dbReference>
<organism evidence="13 14">
    <name type="scientific">Rhodococcus pseudokoreensis</name>
    <dbReference type="NCBI Taxonomy" id="2811421"/>
    <lineage>
        <taxon>Bacteria</taxon>
        <taxon>Bacillati</taxon>
        <taxon>Actinomycetota</taxon>
        <taxon>Actinomycetes</taxon>
        <taxon>Mycobacteriales</taxon>
        <taxon>Nocardiaceae</taxon>
        <taxon>Rhodococcus</taxon>
    </lineage>
</organism>